<dbReference type="PROSITE" id="PS51257">
    <property type="entry name" value="PROKAR_LIPOPROTEIN"/>
    <property type="match status" value="1"/>
</dbReference>
<feature type="region of interest" description="Disordered" evidence="1">
    <location>
        <begin position="31"/>
        <end position="51"/>
    </location>
</feature>
<name>A0A212JRU7_9FIRM</name>
<gene>
    <name evidence="3" type="ORF">KL86CLO1_11603</name>
</gene>
<evidence type="ECO:0000256" key="1">
    <source>
        <dbReference type="SAM" id="MobiDB-lite"/>
    </source>
</evidence>
<dbReference type="Gene3D" id="3.40.50.2300">
    <property type="match status" value="2"/>
</dbReference>
<evidence type="ECO:0000256" key="2">
    <source>
        <dbReference type="SAM" id="SignalP"/>
    </source>
</evidence>
<feature type="signal peptide" evidence="2">
    <location>
        <begin position="1"/>
        <end position="30"/>
    </location>
</feature>
<sequence>MKKNLWKRVTTLALAGALALGTLSGCGGTAAPSGSTAPSGSGSAAPQESSPAPTKQYVIGIAEAQANDEVTTRRAYLENFIAPTYNVKFIFSETLKDDAATKAFIENCVDSGADAIIDFKSMSGQMARLCEENGLVYTMNGDYANAPELLEGDYPMFAGAVGANNVQVGSLFGSWLEEKASADGSEGFLVSTSLASSGNAQHVETAKAILTGLQEKYGLTYEKTIDELVASSETTNVANDKGLTITLYPGSPNKETWLPGVSSLLQSGKYGMFLSSGQTYNQSANVVNEVEQNFGIDIKVASVGALGTTLTTAFNTKDPSGNPSVDLVTVKSVSALTACLFAVTYNALNGGIDTVSRVDGKPAHFKFNMIGVTSPEQLAEMEGWDDRDAGNWIAGKKVVDSMLTTVNPGLTADDINAFMESLSFETIKELMA</sequence>
<dbReference type="SUPFAM" id="SSF53822">
    <property type="entry name" value="Periplasmic binding protein-like I"/>
    <property type="match status" value="1"/>
</dbReference>
<dbReference type="EMBL" id="FLUN01000001">
    <property type="protein sequence ID" value="SBW02166.1"/>
    <property type="molecule type" value="Genomic_DNA"/>
</dbReference>
<keyword evidence="2" id="KW-0732">Signal</keyword>
<proteinExistence type="predicted"/>
<feature type="chain" id="PRO_5012849413" evidence="2">
    <location>
        <begin position="31"/>
        <end position="432"/>
    </location>
</feature>
<dbReference type="AlphaFoldDB" id="A0A212JRU7"/>
<organism evidence="3">
    <name type="scientific">uncultured Eubacteriales bacterium</name>
    <dbReference type="NCBI Taxonomy" id="172733"/>
    <lineage>
        <taxon>Bacteria</taxon>
        <taxon>Bacillati</taxon>
        <taxon>Bacillota</taxon>
        <taxon>Clostridia</taxon>
        <taxon>Eubacteriales</taxon>
        <taxon>environmental samples</taxon>
    </lineage>
</organism>
<evidence type="ECO:0000313" key="3">
    <source>
        <dbReference type="EMBL" id="SBW02166.1"/>
    </source>
</evidence>
<protein>
    <submittedName>
        <fullName evidence="3">S-layer protein</fullName>
    </submittedName>
</protein>
<accession>A0A212JRU7</accession>
<dbReference type="InterPro" id="IPR028082">
    <property type="entry name" value="Peripla_BP_I"/>
</dbReference>
<reference evidence="3" key="1">
    <citation type="submission" date="2016-04" db="EMBL/GenBank/DDBJ databases">
        <authorList>
            <person name="Evans L.H."/>
            <person name="Alamgir A."/>
            <person name="Owens N."/>
            <person name="Weber N.D."/>
            <person name="Virtaneva K."/>
            <person name="Barbian K."/>
            <person name="Babar A."/>
            <person name="Rosenke K."/>
        </authorList>
    </citation>
    <scope>NUCLEOTIDE SEQUENCE</scope>
    <source>
        <strain evidence="3">86</strain>
    </source>
</reference>